<name>A0A833CBF5_9FIRM</name>
<gene>
    <name evidence="1" type="ORF">F8R14_05745</name>
</gene>
<dbReference type="GeneID" id="83054530"/>
<comment type="caution">
    <text evidence="1">The sequence shown here is derived from an EMBL/GenBank/DDBJ whole genome shotgun (WGS) entry which is preliminary data.</text>
</comment>
<dbReference type="AlphaFoldDB" id="A0A833CBF5"/>
<dbReference type="EMBL" id="WBKH01000005">
    <property type="protein sequence ID" value="KAB1478667.1"/>
    <property type="molecule type" value="Genomic_DNA"/>
</dbReference>
<evidence type="ECO:0000313" key="2">
    <source>
        <dbReference type="Proteomes" id="UP000434554"/>
    </source>
</evidence>
<proteinExistence type="predicted"/>
<sequence length="72" mass="8540">MREIKESLKELILKKLEWYKKSENIEQEIDVTIPKLLDLYINLKEKEACKCKTLNKKKLRIVNNGTITNFSS</sequence>
<dbReference type="Proteomes" id="UP000434554">
    <property type="component" value="Unassembled WGS sequence"/>
</dbReference>
<accession>A0A833CBF5</accession>
<dbReference type="RefSeq" id="WP_127007314.1">
    <property type="nucleotide sequence ID" value="NZ_CAUENZ010000007.1"/>
</dbReference>
<organism evidence="1 2">
    <name type="scientific">Veillonella seminalis</name>
    <dbReference type="NCBI Taxonomy" id="1502943"/>
    <lineage>
        <taxon>Bacteria</taxon>
        <taxon>Bacillati</taxon>
        <taxon>Bacillota</taxon>
        <taxon>Negativicutes</taxon>
        <taxon>Veillonellales</taxon>
        <taxon>Veillonellaceae</taxon>
        <taxon>Veillonella</taxon>
    </lineage>
</organism>
<reference evidence="1 2" key="1">
    <citation type="submission" date="2019-09" db="EMBL/GenBank/DDBJ databases">
        <title>Draft genome sequence of 3 type strains from the CCUG.</title>
        <authorList>
            <person name="Pineiro-Iglesias B."/>
            <person name="Tunovic T."/>
            <person name="Unosson C."/>
            <person name="Inganas E."/>
            <person name="Ohlen M."/>
            <person name="Cardew S."/>
            <person name="Jensie-Markopoulos S."/>
            <person name="Salva-Serra F."/>
            <person name="Jaen-Luchoro D."/>
            <person name="Karlsson R."/>
            <person name="Svensson-Stadler L."/>
            <person name="Chun J."/>
            <person name="Moore E."/>
        </authorList>
    </citation>
    <scope>NUCLEOTIDE SEQUENCE [LARGE SCALE GENOMIC DNA]</scope>
    <source>
        <strain evidence="1 2">CCUG 65427</strain>
    </source>
</reference>
<protein>
    <submittedName>
        <fullName evidence="1">Uncharacterized protein</fullName>
    </submittedName>
</protein>
<evidence type="ECO:0000313" key="1">
    <source>
        <dbReference type="EMBL" id="KAB1478667.1"/>
    </source>
</evidence>